<evidence type="ECO:0000313" key="3">
    <source>
        <dbReference type="EMBL" id="GEC12744.1"/>
    </source>
</evidence>
<name>A0ABQ0RLQ5_GLUNI</name>
<dbReference type="EMBL" id="BJNE01000007">
    <property type="protein sequence ID" value="GEC12744.1"/>
    <property type="molecule type" value="Genomic_DNA"/>
</dbReference>
<dbReference type="RefSeq" id="WP_141357704.1">
    <property type="nucleotide sequence ID" value="NZ_BAAAWM010000001.1"/>
</dbReference>
<keyword evidence="2" id="KW-1133">Transmembrane helix</keyword>
<reference evidence="3 4" key="1">
    <citation type="submission" date="2019-06" db="EMBL/GenBank/DDBJ databases">
        <title>Whole genome shotgun sequence of Glutamicibacter nicotianae NBRC 14234.</title>
        <authorList>
            <person name="Hosoyama A."/>
            <person name="Uohara A."/>
            <person name="Ohji S."/>
            <person name="Ichikawa N."/>
        </authorList>
    </citation>
    <scope>NUCLEOTIDE SEQUENCE [LARGE SCALE GENOMIC DNA]</scope>
    <source>
        <strain evidence="3 4">NBRC 14234</strain>
    </source>
</reference>
<sequence>MSETSIVAIIVAVLALLGGGGFWGYRQFAKEAPVRKRDADIAVAEKSQQMALAVADDLREDYTRLRTDLNAEREERQKLTGRVDSLETHIREQDKTIRRLRDAVRLFTAAWDDLTSRWQHYRQSEHPPPRPNITID</sequence>
<evidence type="ECO:0000256" key="1">
    <source>
        <dbReference type="SAM" id="Coils"/>
    </source>
</evidence>
<keyword evidence="1" id="KW-0175">Coiled coil</keyword>
<gene>
    <name evidence="3" type="ORF">ANI01nite_19470</name>
</gene>
<evidence type="ECO:0000313" key="4">
    <source>
        <dbReference type="Proteomes" id="UP000316242"/>
    </source>
</evidence>
<proteinExistence type="predicted"/>
<keyword evidence="2" id="KW-0812">Transmembrane</keyword>
<organism evidence="3 4">
    <name type="scientific">Glutamicibacter nicotianae</name>
    <name type="common">Arthrobacter nicotianae</name>
    <dbReference type="NCBI Taxonomy" id="37929"/>
    <lineage>
        <taxon>Bacteria</taxon>
        <taxon>Bacillati</taxon>
        <taxon>Actinomycetota</taxon>
        <taxon>Actinomycetes</taxon>
        <taxon>Micrococcales</taxon>
        <taxon>Micrococcaceae</taxon>
        <taxon>Glutamicibacter</taxon>
    </lineage>
</organism>
<keyword evidence="4" id="KW-1185">Reference proteome</keyword>
<protein>
    <submittedName>
        <fullName evidence="3">Uncharacterized protein</fullName>
    </submittedName>
</protein>
<dbReference type="Proteomes" id="UP000316242">
    <property type="component" value="Unassembled WGS sequence"/>
</dbReference>
<feature type="coiled-coil region" evidence="1">
    <location>
        <begin position="55"/>
        <end position="103"/>
    </location>
</feature>
<comment type="caution">
    <text evidence="3">The sequence shown here is derived from an EMBL/GenBank/DDBJ whole genome shotgun (WGS) entry which is preliminary data.</text>
</comment>
<evidence type="ECO:0000256" key="2">
    <source>
        <dbReference type="SAM" id="Phobius"/>
    </source>
</evidence>
<keyword evidence="2" id="KW-0472">Membrane</keyword>
<accession>A0ABQ0RLQ5</accession>
<feature type="transmembrane region" description="Helical" evidence="2">
    <location>
        <begin position="6"/>
        <end position="25"/>
    </location>
</feature>